<evidence type="ECO:0000313" key="3">
    <source>
        <dbReference type="Proteomes" id="UP000278907"/>
    </source>
</evidence>
<dbReference type="Gene3D" id="2.40.128.190">
    <property type="match status" value="1"/>
</dbReference>
<evidence type="ECO:0000259" key="1">
    <source>
        <dbReference type="SMART" id="SM00235"/>
    </source>
</evidence>
<dbReference type="SMART" id="SM00235">
    <property type="entry name" value="ZnMc"/>
    <property type="match status" value="1"/>
</dbReference>
<dbReference type="InterPro" id="IPR001506">
    <property type="entry name" value="Peptidase_M12A"/>
</dbReference>
<keyword evidence="3" id="KW-1185">Reference proteome</keyword>
<dbReference type="SUPFAM" id="SSF89372">
    <property type="entry name" value="Fucose-specific lectin"/>
    <property type="match status" value="1"/>
</dbReference>
<feature type="domain" description="Peptidase metallopeptidase" evidence="1">
    <location>
        <begin position="54"/>
        <end position="203"/>
    </location>
</feature>
<gene>
    <name evidence="2" type="ORF">D7Y13_06560</name>
</gene>
<dbReference type="SUPFAM" id="SSF55486">
    <property type="entry name" value="Metalloproteases ('zincins'), catalytic domain"/>
    <property type="match status" value="1"/>
</dbReference>
<sequence length="500" mass="53772">MFTENTHRLGMALLTTFGLGSLMGCGGAPEASMPSEQTPPGELRNSEADLYVASSTLWRPLSIPVCWENPAAGNATQRQWVRDAVTRTWEANSSARFYGWGTCSTSSSGVRINISDVGPHVKALGKGLNGMAQGMVLNFTFANWSPSCASSLKYCIDAIAVHEFGHALGYAHEQNRPDRPSTCTEPAQGSSGDWLIGPWDLGSVMNYCNPAWNGDGNLSATDVQGAKLTYGIPWESLGGSFNSGPAVASWGANRLDLFGRGLDNQLYQQSWAGAGWSGWALHGGTITSDPAAVSWGPNRIDVFARGTDNSMLHKAWDGTGWSLWYSQGGVFKSGPAVASWGANRLDVFGQGQDNQLYHQAWTGSGWTAWNVIPGVVTSDPAAVSWGPNRIDLFARGSDNTLLHKAWDGAGWSPWYSLGGSFTSAPAAVSRGVNQLEVFGRGTDNALWVNAWTGSSWSGWQWLGGEMTSAPDVASWGAGRMDVFYRGTDNTMRHSWYINGW</sequence>
<dbReference type="CDD" id="cd22954">
    <property type="entry name" value="PLL_lectin"/>
    <property type="match status" value="1"/>
</dbReference>
<dbReference type="InterPro" id="IPR024079">
    <property type="entry name" value="MetalloPept_cat_dom_sf"/>
</dbReference>
<dbReference type="Proteomes" id="UP000278907">
    <property type="component" value="Unassembled WGS sequence"/>
</dbReference>
<name>A0ABX9QQ72_9BACT</name>
<organism evidence="2 3">
    <name type="scientific">Corallococcus praedator</name>
    <dbReference type="NCBI Taxonomy" id="2316724"/>
    <lineage>
        <taxon>Bacteria</taxon>
        <taxon>Pseudomonadati</taxon>
        <taxon>Myxococcota</taxon>
        <taxon>Myxococcia</taxon>
        <taxon>Myxococcales</taxon>
        <taxon>Cystobacterineae</taxon>
        <taxon>Myxococcaceae</taxon>
        <taxon>Corallococcus</taxon>
    </lineage>
</organism>
<dbReference type="Gene3D" id="2.120.10.70">
    <property type="entry name" value="Fucose-specific lectin"/>
    <property type="match status" value="1"/>
</dbReference>
<dbReference type="Pfam" id="PF01400">
    <property type="entry name" value="Astacin"/>
    <property type="match status" value="1"/>
</dbReference>
<dbReference type="InterPro" id="IPR006026">
    <property type="entry name" value="Peptidase_Metallo"/>
</dbReference>
<reference evidence="2 3" key="1">
    <citation type="submission" date="2018-09" db="EMBL/GenBank/DDBJ databases">
        <authorList>
            <person name="Livingstone P.G."/>
            <person name="Whitworth D.E."/>
        </authorList>
    </citation>
    <scope>NUCLEOTIDE SEQUENCE [LARGE SCALE GENOMIC DNA]</scope>
    <source>
        <strain evidence="2 3">CA031B</strain>
    </source>
</reference>
<comment type="caution">
    <text evidence="2">The sequence shown here is derived from an EMBL/GenBank/DDBJ whole genome shotgun (WGS) entry which is preliminary data.</text>
</comment>
<dbReference type="Pfam" id="PF26607">
    <property type="entry name" value="DUF8189"/>
    <property type="match status" value="1"/>
</dbReference>
<evidence type="ECO:0000313" key="2">
    <source>
        <dbReference type="EMBL" id="RKI14176.1"/>
    </source>
</evidence>
<dbReference type="Gene3D" id="3.40.390.10">
    <property type="entry name" value="Collagenase (Catalytic Domain)"/>
    <property type="match status" value="1"/>
</dbReference>
<dbReference type="EMBL" id="RAWI01000031">
    <property type="protein sequence ID" value="RKI14176.1"/>
    <property type="molecule type" value="Genomic_DNA"/>
</dbReference>
<proteinExistence type="predicted"/>
<dbReference type="InterPro" id="IPR058502">
    <property type="entry name" value="PLL-like_beta-prop"/>
</dbReference>
<protein>
    <recommendedName>
        <fullName evidence="1">Peptidase metallopeptidase domain-containing protein</fullName>
    </recommendedName>
</protein>
<dbReference type="RefSeq" id="WP_120584994.1">
    <property type="nucleotide sequence ID" value="NZ_RAWI01000031.1"/>
</dbReference>
<accession>A0ABX9QQ72</accession>